<organism evidence="3 4">
    <name type="scientific">Novosphingobium arvoryzae</name>
    <dbReference type="NCBI Taxonomy" id="1256514"/>
    <lineage>
        <taxon>Bacteria</taxon>
        <taxon>Pseudomonadati</taxon>
        <taxon>Pseudomonadota</taxon>
        <taxon>Alphaproteobacteria</taxon>
        <taxon>Sphingomonadales</taxon>
        <taxon>Sphingomonadaceae</taxon>
        <taxon>Novosphingobium</taxon>
    </lineage>
</organism>
<feature type="transmembrane region" description="Helical" evidence="2">
    <location>
        <begin position="252"/>
        <end position="270"/>
    </location>
</feature>
<feature type="transmembrane region" description="Helical" evidence="2">
    <location>
        <begin position="228"/>
        <end position="247"/>
    </location>
</feature>
<feature type="transmembrane region" description="Helical" evidence="2">
    <location>
        <begin position="276"/>
        <end position="294"/>
    </location>
</feature>
<dbReference type="Proteomes" id="UP000634139">
    <property type="component" value="Unassembled WGS sequence"/>
</dbReference>
<feature type="transmembrane region" description="Helical" evidence="2">
    <location>
        <begin position="775"/>
        <end position="793"/>
    </location>
</feature>
<dbReference type="AlphaFoldDB" id="A0A918RK28"/>
<feature type="transmembrane region" description="Helical" evidence="2">
    <location>
        <begin position="739"/>
        <end position="763"/>
    </location>
</feature>
<proteinExistence type="predicted"/>
<feature type="transmembrane region" description="Helical" evidence="2">
    <location>
        <begin position="880"/>
        <end position="898"/>
    </location>
</feature>
<feature type="transmembrane region" description="Helical" evidence="2">
    <location>
        <begin position="301"/>
        <end position="319"/>
    </location>
</feature>
<evidence type="ECO:0000256" key="1">
    <source>
        <dbReference type="SAM" id="MobiDB-lite"/>
    </source>
</evidence>
<gene>
    <name evidence="3" type="ORF">GCM10011617_21010</name>
</gene>
<protein>
    <submittedName>
        <fullName evidence="3">Membrane protein</fullName>
    </submittedName>
</protein>
<feature type="transmembrane region" description="Helical" evidence="2">
    <location>
        <begin position="414"/>
        <end position="433"/>
    </location>
</feature>
<dbReference type="EMBL" id="BMZD01000004">
    <property type="protein sequence ID" value="GHA00233.1"/>
    <property type="molecule type" value="Genomic_DNA"/>
</dbReference>
<feature type="transmembrane region" description="Helical" evidence="2">
    <location>
        <begin position="169"/>
        <end position="189"/>
    </location>
</feature>
<dbReference type="PANTHER" id="PTHR38434">
    <property type="entry name" value="BLL2549 PROTEIN"/>
    <property type="match status" value="1"/>
</dbReference>
<dbReference type="InterPro" id="IPR019286">
    <property type="entry name" value="DUF2339_TM"/>
</dbReference>
<comment type="caution">
    <text evidence="3">The sequence shown here is derived from an EMBL/GenBank/DDBJ whole genome shotgun (WGS) entry which is preliminary data.</text>
</comment>
<name>A0A918RK28_9SPHN</name>
<feature type="transmembrane region" description="Helical" evidence="2">
    <location>
        <begin position="495"/>
        <end position="513"/>
    </location>
</feature>
<feature type="transmembrane region" description="Helical" evidence="2">
    <location>
        <begin position="670"/>
        <end position="687"/>
    </location>
</feature>
<feature type="transmembrane region" description="Helical" evidence="2">
    <location>
        <begin position="578"/>
        <end position="596"/>
    </location>
</feature>
<feature type="transmembrane region" description="Helical" evidence="2">
    <location>
        <begin position="468"/>
        <end position="489"/>
    </location>
</feature>
<keyword evidence="2" id="KW-1133">Transmembrane helix</keyword>
<dbReference type="InterPro" id="IPR014600">
    <property type="entry name" value="UCP035905_mem"/>
</dbReference>
<evidence type="ECO:0000256" key="2">
    <source>
        <dbReference type="SAM" id="Phobius"/>
    </source>
</evidence>
<reference evidence="3" key="2">
    <citation type="submission" date="2020-09" db="EMBL/GenBank/DDBJ databases">
        <authorList>
            <person name="Sun Q."/>
            <person name="Kim S."/>
        </authorList>
    </citation>
    <scope>NUCLEOTIDE SEQUENCE</scope>
    <source>
        <strain evidence="3">KCTC 32422</strain>
    </source>
</reference>
<dbReference type="PIRSF" id="PIRSF035905">
    <property type="entry name" value="UCP035905_mp"/>
    <property type="match status" value="1"/>
</dbReference>
<accession>A0A918RK28</accession>
<feature type="transmembrane region" description="Helical" evidence="2">
    <location>
        <begin position="439"/>
        <end position="456"/>
    </location>
</feature>
<feature type="transmembrane region" description="Helical" evidence="2">
    <location>
        <begin position="534"/>
        <end position="552"/>
    </location>
</feature>
<feature type="transmembrane region" description="Helical" evidence="2">
    <location>
        <begin position="325"/>
        <end position="346"/>
    </location>
</feature>
<feature type="transmembrane region" description="Helical" evidence="2">
    <location>
        <begin position="201"/>
        <end position="222"/>
    </location>
</feature>
<dbReference type="Pfam" id="PF10101">
    <property type="entry name" value="DUF2339"/>
    <property type="match status" value="1"/>
</dbReference>
<keyword evidence="4" id="KW-1185">Reference proteome</keyword>
<feature type="transmembrane region" description="Helical" evidence="2">
    <location>
        <begin position="852"/>
        <end position="873"/>
    </location>
</feature>
<evidence type="ECO:0000313" key="3">
    <source>
        <dbReference type="EMBL" id="GHA00233.1"/>
    </source>
</evidence>
<dbReference type="PANTHER" id="PTHR38434:SF1">
    <property type="entry name" value="BLL2549 PROTEIN"/>
    <property type="match status" value="1"/>
</dbReference>
<feature type="transmembrane region" description="Helical" evidence="2">
    <location>
        <begin position="910"/>
        <end position="929"/>
    </location>
</feature>
<feature type="transmembrane region" description="Helical" evidence="2">
    <location>
        <begin position="384"/>
        <end position="405"/>
    </location>
</feature>
<feature type="region of interest" description="Disordered" evidence="1">
    <location>
        <begin position="57"/>
        <end position="117"/>
    </location>
</feature>
<feature type="compositionally biased region" description="Polar residues" evidence="1">
    <location>
        <begin position="74"/>
        <end position="87"/>
    </location>
</feature>
<feature type="transmembrane region" description="Helical" evidence="2">
    <location>
        <begin position="631"/>
        <end position="649"/>
    </location>
</feature>
<feature type="transmembrane region" description="Helical" evidence="2">
    <location>
        <begin position="20"/>
        <end position="37"/>
    </location>
</feature>
<keyword evidence="2" id="KW-0812">Transmembrane</keyword>
<feature type="transmembrane region" description="Helical" evidence="2">
    <location>
        <begin position="608"/>
        <end position="625"/>
    </location>
</feature>
<feature type="compositionally biased region" description="Low complexity" evidence="1">
    <location>
        <begin position="107"/>
        <end position="117"/>
    </location>
</feature>
<feature type="transmembrane region" description="Helical" evidence="2">
    <location>
        <begin position="699"/>
        <end position="718"/>
    </location>
</feature>
<keyword evidence="2" id="KW-0472">Membrane</keyword>
<feature type="transmembrane region" description="Helical" evidence="2">
    <location>
        <begin position="814"/>
        <end position="832"/>
    </location>
</feature>
<evidence type="ECO:0000313" key="4">
    <source>
        <dbReference type="Proteomes" id="UP000634139"/>
    </source>
</evidence>
<reference evidence="3" key="1">
    <citation type="journal article" date="2014" name="Int. J. Syst. Evol. Microbiol.">
        <title>Complete genome sequence of Corynebacterium casei LMG S-19264T (=DSM 44701T), isolated from a smear-ripened cheese.</title>
        <authorList>
            <consortium name="US DOE Joint Genome Institute (JGI-PGF)"/>
            <person name="Walter F."/>
            <person name="Albersmeier A."/>
            <person name="Kalinowski J."/>
            <person name="Ruckert C."/>
        </authorList>
    </citation>
    <scope>NUCLEOTIDE SEQUENCE</scope>
    <source>
        <strain evidence="3">KCTC 32422</strain>
    </source>
</reference>
<feature type="transmembrane region" description="Helical" evidence="2">
    <location>
        <begin position="143"/>
        <end position="163"/>
    </location>
</feature>
<feature type="transmembrane region" description="Helical" evidence="2">
    <location>
        <begin position="358"/>
        <end position="378"/>
    </location>
</feature>
<sequence>MMIWWATIAGVLLGFSQFDFGGIVTGGLLGAAMGAWLKHVVQEAITREVDRRMAGLELSARDPERAPTAAPLAPSSQRSASPWTQSAAPKVAEAEATVPRRKPAETPAAQVIAPSAPAPSAAPTLPVGELFAKAQGWLLGGNTIVRVGLVILFVGLTFLVRLVANAGLFPIEARLATVGAIGAGLLAFGFRKRIEKPGFGLSLQGAGVAVMYLTVFAAARLYEVMPPPAAFGFMIVFAALGCALAILQNSQAMALAAFLGGFAVPVLLGGESKTPVPLFTYITVLNLAILVIAWKKSWRPLNLLGFFATFSLAGLWGLSSYADQHYLTCQLFLALTIAVYLAMALLYAHNTPGKLGNAADSTLLFGPALVGFGLQVGLVRNFEYGSAFAALAFGAAYLGVTAFALHKRRDEMRLLSECLLAIGVGFVTLAIPLALDAKWTSAAWALEGAGAFWVGARQARWMPRLFGLALQGVAALIVLTTLDANVSAWPFGHNGFVGPAMVAVPLLLTAWWLRQPLPHSGSALALRYARDEALLGKPWFLAGFGFAALALVREVTRKLPAATSADYPAFVFAPHEQLLLILLALLGAMALADWFARRKDWAVATWPARLSLPLLWVCFLVSVGLGRHVLYLPDLAGWLLALGIHAWLLKRQDADTGHGITKIRSTLHAGGVWLLAAMLAESLQLGIDRARLWDTSWAGVIFLVSVTAALFALTRWAGRAAPLGQANGLHWPLHPNAAAYWWNAAVPLAVLALAGAAFAAVLAKGVTDPLPYLPLLNPVDLSVALALAALALWRRMVASAAHPPAGAEPLLSEVPVIMTGLIAFGWINAIWLRSAHHWLEIPWTGPDLAANGTVQTGISILWTLLAMALMLYAKRSGARVLWLTGAALLAAVVAKLLLLDMSKVEGLARILSFMGVGGLMLAIGYFVPLPPRQREDTKEHTA</sequence>